<feature type="compositionally biased region" description="Polar residues" evidence="1">
    <location>
        <begin position="1"/>
        <end position="14"/>
    </location>
</feature>
<evidence type="ECO:0000313" key="2">
    <source>
        <dbReference type="EMBL" id="KAK7721887.1"/>
    </source>
</evidence>
<gene>
    <name evidence="2" type="ORF">SLS63_009412</name>
</gene>
<feature type="compositionally biased region" description="Basic and acidic residues" evidence="1">
    <location>
        <begin position="295"/>
        <end position="311"/>
    </location>
</feature>
<name>A0ABR1P098_DIAER</name>
<feature type="region of interest" description="Disordered" evidence="1">
    <location>
        <begin position="1"/>
        <end position="207"/>
    </location>
</feature>
<feature type="compositionally biased region" description="Polar residues" evidence="1">
    <location>
        <begin position="47"/>
        <end position="57"/>
    </location>
</feature>
<sequence>MLGVGTHSSLTSNHAPRRTDDITNNTVSPGPTLREQTGTRDFAHDPGNNTTLPIPNSKSEEARMNIPRSTEIGDPSGRIPTAQGTHNQLSAAQSELAAAQKNDPSDASSHVHGVPRTHTGNADAGVSTSERGHRNSNYAPGYEGAADAVRQRSYNAEEHRPSLLAHEPVTPLTEVPPDLGNNTQQTSSTQGPGMIPGPSIGQKAKAPFAKIHGAGEVLRGNLAAAADSFTGDTDKQAKDEAIVRKGQQEFTHGRFDKAQTSRKVVGLFAWAHGAGEAIRGEFNANIAKVVGDVETQRVEEETARRGGREMVDQEFEPVPPPLPPRERQMSRRAERKWKKGEKSRN</sequence>
<protein>
    <submittedName>
        <fullName evidence="2">Uncharacterized protein</fullName>
    </submittedName>
</protein>
<comment type="caution">
    <text evidence="2">The sequence shown here is derived from an EMBL/GenBank/DDBJ whole genome shotgun (WGS) entry which is preliminary data.</text>
</comment>
<keyword evidence="3" id="KW-1185">Reference proteome</keyword>
<accession>A0ABR1P098</accession>
<feature type="compositionally biased region" description="Low complexity" evidence="1">
    <location>
        <begin position="88"/>
        <end position="100"/>
    </location>
</feature>
<evidence type="ECO:0000256" key="1">
    <source>
        <dbReference type="SAM" id="MobiDB-lite"/>
    </source>
</evidence>
<evidence type="ECO:0000313" key="3">
    <source>
        <dbReference type="Proteomes" id="UP001430848"/>
    </source>
</evidence>
<dbReference type="EMBL" id="JAKNSF020000068">
    <property type="protein sequence ID" value="KAK7721887.1"/>
    <property type="molecule type" value="Genomic_DNA"/>
</dbReference>
<feature type="compositionally biased region" description="Polar residues" evidence="1">
    <location>
        <begin position="180"/>
        <end position="191"/>
    </location>
</feature>
<organism evidence="2 3">
    <name type="scientific">Diaporthe eres</name>
    <name type="common">Phomopsis oblonga</name>
    <dbReference type="NCBI Taxonomy" id="83184"/>
    <lineage>
        <taxon>Eukaryota</taxon>
        <taxon>Fungi</taxon>
        <taxon>Dikarya</taxon>
        <taxon>Ascomycota</taxon>
        <taxon>Pezizomycotina</taxon>
        <taxon>Sordariomycetes</taxon>
        <taxon>Sordariomycetidae</taxon>
        <taxon>Diaporthales</taxon>
        <taxon>Diaporthaceae</taxon>
        <taxon>Diaporthe</taxon>
        <taxon>Diaporthe eres species complex</taxon>
    </lineage>
</organism>
<feature type="region of interest" description="Disordered" evidence="1">
    <location>
        <begin position="295"/>
        <end position="345"/>
    </location>
</feature>
<proteinExistence type="predicted"/>
<dbReference type="Proteomes" id="UP001430848">
    <property type="component" value="Unassembled WGS sequence"/>
</dbReference>
<reference evidence="2 3" key="1">
    <citation type="submission" date="2024-02" db="EMBL/GenBank/DDBJ databases">
        <title>De novo assembly and annotation of 12 fungi associated with fruit tree decline syndrome in Ontario, Canada.</title>
        <authorList>
            <person name="Sulman M."/>
            <person name="Ellouze W."/>
            <person name="Ilyukhin E."/>
        </authorList>
    </citation>
    <scope>NUCLEOTIDE SEQUENCE [LARGE SCALE GENOMIC DNA]</scope>
    <source>
        <strain evidence="2 3">M169</strain>
    </source>
</reference>